<protein>
    <submittedName>
        <fullName evidence="1">Uncharacterized protein</fullName>
    </submittedName>
</protein>
<dbReference type="AlphaFoldDB" id="A0AAE0N2J5"/>
<accession>A0AAE0N2J5</accession>
<proteinExistence type="predicted"/>
<comment type="caution">
    <text evidence="1">The sequence shown here is derived from an EMBL/GenBank/DDBJ whole genome shotgun (WGS) entry which is preliminary data.</text>
</comment>
<dbReference type="EMBL" id="JAULSW010000011">
    <property type="protein sequence ID" value="KAK3367875.1"/>
    <property type="molecule type" value="Genomic_DNA"/>
</dbReference>
<keyword evidence="2" id="KW-1185">Reference proteome</keyword>
<name>A0AAE0N2J5_9PEZI</name>
<organism evidence="1 2">
    <name type="scientific">Podospora didyma</name>
    <dbReference type="NCBI Taxonomy" id="330526"/>
    <lineage>
        <taxon>Eukaryota</taxon>
        <taxon>Fungi</taxon>
        <taxon>Dikarya</taxon>
        <taxon>Ascomycota</taxon>
        <taxon>Pezizomycotina</taxon>
        <taxon>Sordariomycetes</taxon>
        <taxon>Sordariomycetidae</taxon>
        <taxon>Sordariales</taxon>
        <taxon>Podosporaceae</taxon>
        <taxon>Podospora</taxon>
    </lineage>
</organism>
<dbReference type="Proteomes" id="UP001285441">
    <property type="component" value="Unassembled WGS sequence"/>
</dbReference>
<reference evidence="1" key="1">
    <citation type="journal article" date="2023" name="Mol. Phylogenet. Evol.">
        <title>Genome-scale phylogeny and comparative genomics of the fungal order Sordariales.</title>
        <authorList>
            <person name="Hensen N."/>
            <person name="Bonometti L."/>
            <person name="Westerberg I."/>
            <person name="Brannstrom I.O."/>
            <person name="Guillou S."/>
            <person name="Cros-Aarteil S."/>
            <person name="Calhoun S."/>
            <person name="Haridas S."/>
            <person name="Kuo A."/>
            <person name="Mondo S."/>
            <person name="Pangilinan J."/>
            <person name="Riley R."/>
            <person name="LaButti K."/>
            <person name="Andreopoulos B."/>
            <person name="Lipzen A."/>
            <person name="Chen C."/>
            <person name="Yan M."/>
            <person name="Daum C."/>
            <person name="Ng V."/>
            <person name="Clum A."/>
            <person name="Steindorff A."/>
            <person name="Ohm R.A."/>
            <person name="Martin F."/>
            <person name="Silar P."/>
            <person name="Natvig D.O."/>
            <person name="Lalanne C."/>
            <person name="Gautier V."/>
            <person name="Ament-Velasquez S.L."/>
            <person name="Kruys A."/>
            <person name="Hutchinson M.I."/>
            <person name="Powell A.J."/>
            <person name="Barry K."/>
            <person name="Miller A.N."/>
            <person name="Grigoriev I.V."/>
            <person name="Debuchy R."/>
            <person name="Gladieux P."/>
            <person name="Hiltunen Thoren M."/>
            <person name="Johannesson H."/>
        </authorList>
    </citation>
    <scope>NUCLEOTIDE SEQUENCE</scope>
    <source>
        <strain evidence="1">CBS 232.78</strain>
    </source>
</reference>
<reference evidence="1" key="2">
    <citation type="submission" date="2023-06" db="EMBL/GenBank/DDBJ databases">
        <authorList>
            <consortium name="Lawrence Berkeley National Laboratory"/>
            <person name="Haridas S."/>
            <person name="Hensen N."/>
            <person name="Bonometti L."/>
            <person name="Westerberg I."/>
            <person name="Brannstrom I.O."/>
            <person name="Guillou S."/>
            <person name="Cros-Aarteil S."/>
            <person name="Calhoun S."/>
            <person name="Kuo A."/>
            <person name="Mondo S."/>
            <person name="Pangilinan J."/>
            <person name="Riley R."/>
            <person name="LaButti K."/>
            <person name="Andreopoulos B."/>
            <person name="Lipzen A."/>
            <person name="Chen C."/>
            <person name="Yanf M."/>
            <person name="Daum C."/>
            <person name="Ng V."/>
            <person name="Clum A."/>
            <person name="Steindorff A."/>
            <person name="Ohm R."/>
            <person name="Martin F."/>
            <person name="Silar P."/>
            <person name="Natvig D."/>
            <person name="Lalanne C."/>
            <person name="Gautier V."/>
            <person name="Ament-velasquez S.L."/>
            <person name="Kruys A."/>
            <person name="Hutchinson M.I."/>
            <person name="Powell A.J."/>
            <person name="Barry K."/>
            <person name="Miller A.N."/>
            <person name="Grigoriev I.V."/>
            <person name="Debuchy R."/>
            <person name="Gladieux P."/>
            <person name="Thoren M.H."/>
            <person name="Johannesson H."/>
        </authorList>
    </citation>
    <scope>NUCLEOTIDE SEQUENCE</scope>
    <source>
        <strain evidence="1">CBS 232.78</strain>
    </source>
</reference>
<evidence type="ECO:0000313" key="1">
    <source>
        <dbReference type="EMBL" id="KAK3367875.1"/>
    </source>
</evidence>
<gene>
    <name evidence="1" type="ORF">B0H63DRAFT_455928</name>
</gene>
<sequence length="202" mass="22464">MVSANEMRKIAFCDGAFDKKSGKGRPPAKSGGVGIAWEIFAPGTEDHGKILRMGFYFGIVLDNNLCEGVPQQKKAKERGLEFDPTPVALFLSNVATWIGIINHDESTRNKKSYADVYVGLHDAVKESIEKHRAAISGVDIKFELDCVKGHNNLLELQNLADEAAVQARSEQRAFRKVGGRDKWTLETVPYDTSVWDDIKHFV</sequence>
<evidence type="ECO:0000313" key="2">
    <source>
        <dbReference type="Proteomes" id="UP001285441"/>
    </source>
</evidence>